<dbReference type="Gene3D" id="3.90.320.10">
    <property type="match status" value="1"/>
</dbReference>
<dbReference type="Pfam" id="PF12705">
    <property type="entry name" value="PDDEXK_1"/>
    <property type="match status" value="1"/>
</dbReference>
<dbReference type="InterPro" id="IPR038726">
    <property type="entry name" value="PDDEXK_AddAB-type"/>
</dbReference>
<accession>A0A2J6X935</accession>
<protein>
    <recommendedName>
        <fullName evidence="1">PD-(D/E)XK endonuclease-like domain-containing protein</fullName>
    </recommendedName>
</protein>
<dbReference type="AlphaFoldDB" id="A0A2J6X935"/>
<feature type="non-terminal residue" evidence="2">
    <location>
        <position position="1"/>
    </location>
</feature>
<organism evidence="2 3">
    <name type="scientific">Caldisericum exile</name>
    <dbReference type="NCBI Taxonomy" id="693075"/>
    <lineage>
        <taxon>Bacteria</taxon>
        <taxon>Pseudomonadati</taxon>
        <taxon>Caldisericota/Cryosericota group</taxon>
        <taxon>Caldisericota</taxon>
        <taxon>Caldisericia</taxon>
        <taxon>Caldisericales</taxon>
        <taxon>Caldisericaceae</taxon>
        <taxon>Caldisericum</taxon>
    </lineage>
</organism>
<proteinExistence type="predicted"/>
<evidence type="ECO:0000259" key="1">
    <source>
        <dbReference type="Pfam" id="PF12705"/>
    </source>
</evidence>
<feature type="domain" description="PD-(D/E)XK endonuclease-like" evidence="1">
    <location>
        <begin position="1"/>
        <end position="225"/>
    </location>
</feature>
<name>A0A2J6X935_9BACT</name>
<gene>
    <name evidence="2" type="ORF">C0175_01010</name>
</gene>
<dbReference type="Proteomes" id="UP000236910">
    <property type="component" value="Unassembled WGS sequence"/>
</dbReference>
<dbReference type="InterPro" id="IPR011604">
    <property type="entry name" value="PDDEXK-like_dom_sf"/>
</dbReference>
<comment type="caution">
    <text evidence="2">The sequence shown here is derived from an EMBL/GenBank/DDBJ whole genome shotgun (WGS) entry which is preliminary data.</text>
</comment>
<reference evidence="2 3" key="1">
    <citation type="submission" date="2018-01" db="EMBL/GenBank/DDBJ databases">
        <title>Metagenomic assembled genomes from two thermal pools in the Uzon Caldera, Kamchatka, Russia.</title>
        <authorList>
            <person name="Wilkins L."/>
            <person name="Ettinger C."/>
        </authorList>
    </citation>
    <scope>NUCLEOTIDE SEQUENCE [LARGE SCALE GENOMIC DNA]</scope>
    <source>
        <strain evidence="2">ARK-10</strain>
    </source>
</reference>
<sequence>GTVYHNSLRQLIKSGREKLREMDEEKMAEYIEKVARNELEKMSFFEPEIFEINLLRVSNVLVNYIENVELPVEIEGKNKNLKKYRIYKTDDGDEYFVPKEFEYSFTKSETEIEGIKFSGRIDRIDEVPSGIMIIDYKAKNAGEKEQLVLYAKICEKLLEKPVIRATFSVIEGAKIQNILDKDNMDKIWEDLVENIKCFLEGVKTGDFTPRSCEQDCRNCDFKDICSVRWPDETFKCSK</sequence>
<dbReference type="EMBL" id="PNIX01000059">
    <property type="protein sequence ID" value="PMP83879.1"/>
    <property type="molecule type" value="Genomic_DNA"/>
</dbReference>
<evidence type="ECO:0000313" key="3">
    <source>
        <dbReference type="Proteomes" id="UP000236910"/>
    </source>
</evidence>
<evidence type="ECO:0000313" key="2">
    <source>
        <dbReference type="EMBL" id="PMP83879.1"/>
    </source>
</evidence>